<accession>A0ABN3VF09</accession>
<dbReference type="EMBL" id="BAAAUX010000015">
    <property type="protein sequence ID" value="GAA2798661.1"/>
    <property type="molecule type" value="Genomic_DNA"/>
</dbReference>
<sequence length="125" mass="14117">MFDRSRNQDPPADYFVRAHRVLPEPMPVWVRCDRLFLPRPPTMREVPLWLRAYGIDAGACEPGLLHSWHLLNTGGSFWGLVQFVAGNRNGTLNLELTELVPASILSKRAPDELDPWERGQGSLGV</sequence>
<dbReference type="RefSeq" id="WP_344681419.1">
    <property type="nucleotide sequence ID" value="NZ_BAAAUX010000015.1"/>
</dbReference>
<comment type="caution">
    <text evidence="1">The sequence shown here is derived from an EMBL/GenBank/DDBJ whole genome shotgun (WGS) entry which is preliminary data.</text>
</comment>
<evidence type="ECO:0000313" key="1">
    <source>
        <dbReference type="EMBL" id="GAA2798661.1"/>
    </source>
</evidence>
<dbReference type="Proteomes" id="UP001500979">
    <property type="component" value="Unassembled WGS sequence"/>
</dbReference>
<reference evidence="1 2" key="1">
    <citation type="journal article" date="2019" name="Int. J. Syst. Evol. Microbiol.">
        <title>The Global Catalogue of Microorganisms (GCM) 10K type strain sequencing project: providing services to taxonomists for standard genome sequencing and annotation.</title>
        <authorList>
            <consortium name="The Broad Institute Genomics Platform"/>
            <consortium name="The Broad Institute Genome Sequencing Center for Infectious Disease"/>
            <person name="Wu L."/>
            <person name="Ma J."/>
        </authorList>
    </citation>
    <scope>NUCLEOTIDE SEQUENCE [LARGE SCALE GENOMIC DNA]</scope>
    <source>
        <strain evidence="1 2">JCM 9383</strain>
    </source>
</reference>
<gene>
    <name evidence="1" type="ORF">GCM10010470_37310</name>
</gene>
<proteinExistence type="predicted"/>
<evidence type="ECO:0000313" key="2">
    <source>
        <dbReference type="Proteomes" id="UP001500979"/>
    </source>
</evidence>
<name>A0ABN3VF09_9PSEU</name>
<organism evidence="1 2">
    <name type="scientific">Saccharopolyspora taberi</name>
    <dbReference type="NCBI Taxonomy" id="60895"/>
    <lineage>
        <taxon>Bacteria</taxon>
        <taxon>Bacillati</taxon>
        <taxon>Actinomycetota</taxon>
        <taxon>Actinomycetes</taxon>
        <taxon>Pseudonocardiales</taxon>
        <taxon>Pseudonocardiaceae</taxon>
        <taxon>Saccharopolyspora</taxon>
    </lineage>
</organism>
<keyword evidence="2" id="KW-1185">Reference proteome</keyword>
<protein>
    <submittedName>
        <fullName evidence="1">Uncharacterized protein</fullName>
    </submittedName>
</protein>